<dbReference type="SUPFAM" id="SSF52172">
    <property type="entry name" value="CheY-like"/>
    <property type="match status" value="1"/>
</dbReference>
<name>A0A4P6UPP5_9BURK</name>
<dbReference type="OrthoDB" id="8908613at2"/>
<reference evidence="3 4" key="1">
    <citation type="submission" date="2018-07" db="EMBL/GenBank/DDBJ databases">
        <title>Exploring interactions and the metabolic potential of the ultra-small soil bacteria Hylemonella gracilis.</title>
        <authorList>
            <person name="Tyc O."/>
            <person name="Kulkarni P."/>
            <person name="Gawehns F."/>
            <person name="Hundscheid M."/>
            <person name="Zweers H."/>
            <person name="Garbeva P."/>
        </authorList>
    </citation>
    <scope>NUCLEOTIDE SEQUENCE [LARGE SCALE GENOMIC DNA]</scope>
    <source>
        <strain evidence="3 4">NS1</strain>
    </source>
</reference>
<organism evidence="3 4">
    <name type="scientific">Hylemonella gracilis</name>
    <dbReference type="NCBI Taxonomy" id="80880"/>
    <lineage>
        <taxon>Bacteria</taxon>
        <taxon>Pseudomonadati</taxon>
        <taxon>Pseudomonadota</taxon>
        <taxon>Betaproteobacteria</taxon>
        <taxon>Burkholderiales</taxon>
        <taxon>Comamonadaceae</taxon>
        <taxon>Hylemonella</taxon>
    </lineage>
</organism>
<keyword evidence="1" id="KW-0597">Phosphoprotein</keyword>
<dbReference type="Proteomes" id="UP000292939">
    <property type="component" value="Chromosome"/>
</dbReference>
<dbReference type="InterPro" id="IPR011006">
    <property type="entry name" value="CheY-like_superfamily"/>
</dbReference>
<dbReference type="Gene3D" id="3.40.50.2300">
    <property type="match status" value="1"/>
</dbReference>
<dbReference type="KEGG" id="hgr:DW355_13765"/>
<dbReference type="PROSITE" id="PS50110">
    <property type="entry name" value="RESPONSE_REGULATORY"/>
    <property type="match status" value="1"/>
</dbReference>
<accession>A0A4P6UPP5</accession>
<protein>
    <submittedName>
        <fullName evidence="3">Response regulator</fullName>
    </submittedName>
</protein>
<dbReference type="GO" id="GO:0000160">
    <property type="term" value="P:phosphorelay signal transduction system"/>
    <property type="evidence" value="ECO:0007669"/>
    <property type="project" value="InterPro"/>
</dbReference>
<evidence type="ECO:0000259" key="2">
    <source>
        <dbReference type="PROSITE" id="PS50110"/>
    </source>
</evidence>
<proteinExistence type="predicted"/>
<dbReference type="EMBL" id="CP031395">
    <property type="protein sequence ID" value="QBK05651.1"/>
    <property type="molecule type" value="Genomic_DNA"/>
</dbReference>
<dbReference type="AlphaFoldDB" id="A0A4P6UPP5"/>
<dbReference type="InterPro" id="IPR001789">
    <property type="entry name" value="Sig_transdc_resp-reg_receiver"/>
</dbReference>
<dbReference type="RefSeq" id="WP_131280886.1">
    <property type="nucleotide sequence ID" value="NZ_CP031395.1"/>
</dbReference>
<evidence type="ECO:0000313" key="4">
    <source>
        <dbReference type="Proteomes" id="UP000292939"/>
    </source>
</evidence>
<feature type="modified residue" description="4-aspartylphosphate" evidence="1">
    <location>
        <position position="77"/>
    </location>
</feature>
<dbReference type="Pfam" id="PF00072">
    <property type="entry name" value="Response_reg"/>
    <property type="match status" value="1"/>
</dbReference>
<dbReference type="SMART" id="SM00448">
    <property type="entry name" value="REC"/>
    <property type="match status" value="1"/>
</dbReference>
<evidence type="ECO:0000256" key="1">
    <source>
        <dbReference type="PROSITE-ProRule" id="PRU00169"/>
    </source>
</evidence>
<evidence type="ECO:0000313" key="3">
    <source>
        <dbReference type="EMBL" id="QBK05651.1"/>
    </source>
</evidence>
<gene>
    <name evidence="3" type="ORF">DW355_13765</name>
</gene>
<sequence length="149" mass="15374">MDNSAYASPLPPQPEPASAVGAKPLCALVVAHDPALKQQLVQALAAMLEVGSVRGAHTLETGLVAIDGGMVDLLVVDLDLPEEGGHTLIRHARRRLTGCRVLALATPSTAEARMPAAVQTGALGWLRVPASPERAGAEVAAQIRQLLAA</sequence>
<feature type="domain" description="Response regulatory" evidence="2">
    <location>
        <begin position="26"/>
        <end position="143"/>
    </location>
</feature>